<evidence type="ECO:0000313" key="3">
    <source>
        <dbReference type="Proteomes" id="UP000272400"/>
    </source>
</evidence>
<dbReference type="Proteomes" id="UP000272400">
    <property type="component" value="Unassembled WGS sequence"/>
</dbReference>
<organism evidence="2 3">
    <name type="scientific">Actinocorallia herbida</name>
    <dbReference type="NCBI Taxonomy" id="58109"/>
    <lineage>
        <taxon>Bacteria</taxon>
        <taxon>Bacillati</taxon>
        <taxon>Actinomycetota</taxon>
        <taxon>Actinomycetes</taxon>
        <taxon>Streptosporangiales</taxon>
        <taxon>Thermomonosporaceae</taxon>
        <taxon>Actinocorallia</taxon>
    </lineage>
</organism>
<feature type="region of interest" description="Disordered" evidence="1">
    <location>
        <begin position="1"/>
        <end position="20"/>
    </location>
</feature>
<feature type="region of interest" description="Disordered" evidence="1">
    <location>
        <begin position="189"/>
        <end position="234"/>
    </location>
</feature>
<keyword evidence="3" id="KW-1185">Reference proteome</keyword>
<evidence type="ECO:0000313" key="2">
    <source>
        <dbReference type="EMBL" id="ROO82645.1"/>
    </source>
</evidence>
<reference evidence="2 3" key="1">
    <citation type="submission" date="2018-11" db="EMBL/GenBank/DDBJ databases">
        <title>Sequencing the genomes of 1000 actinobacteria strains.</title>
        <authorList>
            <person name="Klenk H.-P."/>
        </authorList>
    </citation>
    <scope>NUCLEOTIDE SEQUENCE [LARGE SCALE GENOMIC DNA]</scope>
    <source>
        <strain evidence="2 3">DSM 44254</strain>
    </source>
</reference>
<comment type="caution">
    <text evidence="2">The sequence shown here is derived from an EMBL/GenBank/DDBJ whole genome shotgun (WGS) entry which is preliminary data.</text>
</comment>
<evidence type="ECO:0000256" key="1">
    <source>
        <dbReference type="SAM" id="MobiDB-lite"/>
    </source>
</evidence>
<accession>A0A3N1CN62</accession>
<gene>
    <name evidence="2" type="ORF">EDD29_0126</name>
</gene>
<evidence type="ECO:0008006" key="4">
    <source>
        <dbReference type="Google" id="ProtNLM"/>
    </source>
</evidence>
<feature type="compositionally biased region" description="Basic residues" evidence="1">
    <location>
        <begin position="1"/>
        <end position="12"/>
    </location>
</feature>
<proteinExistence type="predicted"/>
<dbReference type="AlphaFoldDB" id="A0A3N1CN62"/>
<sequence length="286" mass="31596">MTRPHGHARFRKGPNQDGVEGKGCRCAICRAHRGRVEKRYKLRALRGTLMLTDAAPVRAHVQRLIASGLTTRQIVEAANISRGALRRLLWGSDGFAPSSRISTDNAHAILAIPVETMPTSGLVSALGSRRRLQALSALGWARTSLAQRTGLSHTTITLIRTPNGTKKVAPRTAHAIKAVYERLADTLPTTDDQPLASTTRTRNYARRAGWLPPGEWDDDQIDHPETTPPAANPEPRYLALAFDAHELINEQRHSLTQAAERLSVSPKYLQKCIERARNHNTDRKTA</sequence>
<feature type="compositionally biased region" description="Polar residues" evidence="1">
    <location>
        <begin position="189"/>
        <end position="202"/>
    </location>
</feature>
<dbReference type="EMBL" id="RJKE01000001">
    <property type="protein sequence ID" value="ROO82645.1"/>
    <property type="molecule type" value="Genomic_DNA"/>
</dbReference>
<protein>
    <recommendedName>
        <fullName evidence="4">Homeodomain-like domain-containing protein</fullName>
    </recommendedName>
</protein>
<name>A0A3N1CN62_9ACTN</name>